<dbReference type="InterPro" id="IPR050955">
    <property type="entry name" value="Plant_Biomass_Hydrol_Est"/>
</dbReference>
<dbReference type="InterPro" id="IPR029058">
    <property type="entry name" value="AB_hydrolase_fold"/>
</dbReference>
<dbReference type="Gene3D" id="3.40.50.1820">
    <property type="entry name" value="alpha/beta hydrolase"/>
    <property type="match status" value="1"/>
</dbReference>
<dbReference type="SUPFAM" id="SSF53474">
    <property type="entry name" value="alpha/beta-Hydrolases"/>
    <property type="match status" value="1"/>
</dbReference>
<feature type="signal peptide" evidence="2">
    <location>
        <begin position="1"/>
        <end position="16"/>
    </location>
</feature>
<feature type="domain" description="PET hydrolase/cutinase-like" evidence="3">
    <location>
        <begin position="116"/>
        <end position="178"/>
    </location>
</feature>
<accession>A0A7S4ED23</accession>
<dbReference type="Proteomes" id="UP000789595">
    <property type="component" value="Unassembled WGS sequence"/>
</dbReference>
<dbReference type="PANTHER" id="PTHR43037">
    <property type="entry name" value="UNNAMED PRODUCT-RELATED"/>
    <property type="match status" value="1"/>
</dbReference>
<dbReference type="Pfam" id="PF12740">
    <property type="entry name" value="PETase"/>
    <property type="match status" value="1"/>
</dbReference>
<dbReference type="InterPro" id="IPR041127">
    <property type="entry name" value="PET_hydrolase/cutinase-like"/>
</dbReference>
<gene>
    <name evidence="4" type="ORF">PCAL00307_LOCUS19961</name>
    <name evidence="5" type="ORF">PECAL_1P34900</name>
</gene>
<dbReference type="EMBL" id="HBIW01023133">
    <property type="protein sequence ID" value="CAE0704513.1"/>
    <property type="molecule type" value="Transcribed_RNA"/>
</dbReference>
<reference evidence="5" key="2">
    <citation type="submission" date="2021-11" db="EMBL/GenBank/DDBJ databases">
        <authorList>
            <consortium name="Genoscope - CEA"/>
            <person name="William W."/>
        </authorList>
    </citation>
    <scope>NUCLEOTIDE SEQUENCE</scope>
</reference>
<dbReference type="OrthoDB" id="2152248at2759"/>
<keyword evidence="6" id="KW-1185">Reference proteome</keyword>
<feature type="chain" id="PRO_5035681237" description="PET hydrolase/cutinase-like domain-containing protein" evidence="2">
    <location>
        <begin position="17"/>
        <end position="241"/>
    </location>
</feature>
<evidence type="ECO:0000313" key="4">
    <source>
        <dbReference type="EMBL" id="CAE0704513.1"/>
    </source>
</evidence>
<evidence type="ECO:0000256" key="1">
    <source>
        <dbReference type="ARBA" id="ARBA00022729"/>
    </source>
</evidence>
<name>A0A7S4ED23_9STRA</name>
<organism evidence="4">
    <name type="scientific">Pelagomonas calceolata</name>
    <dbReference type="NCBI Taxonomy" id="35677"/>
    <lineage>
        <taxon>Eukaryota</taxon>
        <taxon>Sar</taxon>
        <taxon>Stramenopiles</taxon>
        <taxon>Ochrophyta</taxon>
        <taxon>Pelagophyceae</taxon>
        <taxon>Pelagomonadales</taxon>
        <taxon>Pelagomonadaceae</taxon>
        <taxon>Pelagomonas</taxon>
    </lineage>
</organism>
<evidence type="ECO:0000256" key="2">
    <source>
        <dbReference type="SAM" id="SignalP"/>
    </source>
</evidence>
<dbReference type="AlphaFoldDB" id="A0A7S4ED23"/>
<dbReference type="EMBL" id="CAKKNE010000001">
    <property type="protein sequence ID" value="CAH0366974.1"/>
    <property type="molecule type" value="Genomic_DNA"/>
</dbReference>
<evidence type="ECO:0000259" key="3">
    <source>
        <dbReference type="Pfam" id="PF12740"/>
    </source>
</evidence>
<keyword evidence="1 2" id="KW-0732">Signal</keyword>
<evidence type="ECO:0000313" key="5">
    <source>
        <dbReference type="EMBL" id="CAH0366974.1"/>
    </source>
</evidence>
<reference evidence="4" key="1">
    <citation type="submission" date="2021-01" db="EMBL/GenBank/DDBJ databases">
        <authorList>
            <person name="Corre E."/>
            <person name="Pelletier E."/>
            <person name="Niang G."/>
            <person name="Scheremetjew M."/>
            <person name="Finn R."/>
            <person name="Kale V."/>
            <person name="Holt S."/>
            <person name="Cochrane G."/>
            <person name="Meng A."/>
            <person name="Brown T."/>
            <person name="Cohen L."/>
        </authorList>
    </citation>
    <scope>NUCLEOTIDE SEQUENCE</scope>
    <source>
        <strain evidence="4">CCMP1756</strain>
    </source>
</reference>
<dbReference type="PANTHER" id="PTHR43037:SF1">
    <property type="entry name" value="BLL1128 PROTEIN"/>
    <property type="match status" value="1"/>
</dbReference>
<evidence type="ECO:0000313" key="6">
    <source>
        <dbReference type="Proteomes" id="UP000789595"/>
    </source>
</evidence>
<sequence length="241" mass="25459">MRPCALFCLLAPPTMAWQHLKEIKDPQTYEALLYEPQGSGPWPLLLYLHGAGESGSNVADLISEGATGTPPVALEKGNAIEALSTQFVVVAPQTSRGWAPDEVAAFVKFLQGRLSLDASRLYVTGHSMGGSGALHAATTGVFAACAAVAPAGGARPRDLMQVPVWAFHGRNDVIVPAAISERLITAMHRAGASPDQARLTLYDEAPTPPGWPSSVGHASTIPAYSDPELYGWLLRHTKSAV</sequence>
<protein>
    <recommendedName>
        <fullName evidence="3">PET hydrolase/cutinase-like domain-containing protein</fullName>
    </recommendedName>
</protein>
<proteinExistence type="predicted"/>